<dbReference type="AlphaFoldDB" id="Q2MF36"/>
<protein>
    <submittedName>
        <fullName evidence="1">Putative transcription regulator</fullName>
    </submittedName>
</protein>
<keyword evidence="1" id="KW-0067">ATP-binding</keyword>
<proteinExistence type="predicted"/>
<dbReference type="GO" id="GO:0004386">
    <property type="term" value="F:helicase activity"/>
    <property type="evidence" value="ECO:0007669"/>
    <property type="project" value="UniProtKB-KW"/>
</dbReference>
<reference evidence="1" key="1">
    <citation type="submission" date="2004-08" db="EMBL/GenBank/DDBJ databases">
        <title>Comparison of the gene clusters for the biosynthesis of the aminoglycoside antibiotics tobramycin-apramycin (Streptomyces tenebrarius DSM 40477), and hygromycin B (Streptomyces hygroscopicus subsp. hygroscopicus DSM 40578).</title>
        <authorList>
            <person name="Aboshanab K."/>
            <person name="Schmidt-Beissner H."/>
            <person name="Wehmeier U."/>
            <person name="Welzel K."/>
            <person name="Vente A."/>
            <person name="Piepersberg W."/>
        </authorList>
    </citation>
    <scope>NUCLEOTIDE SEQUENCE</scope>
    <source>
        <strain evidence="1">Type strain: DSM 40477</strain>
    </source>
</reference>
<name>Q2MF36_STRSD</name>
<evidence type="ECO:0000313" key="1">
    <source>
        <dbReference type="EMBL" id="CAH18535.1"/>
    </source>
</evidence>
<sequence length="90" mass="10114">MQAAIGAGTDPTSAEGRELAREWMGSLEQFHGGEPGLWDSLYQDVRGERRADRGELWWVDSGADGVHQAGQRRELLIRSAKRRVEHRSGR</sequence>
<dbReference type="EMBL" id="AJ810851">
    <property type="protein sequence ID" value="CAH18535.1"/>
    <property type="molecule type" value="Genomic_DNA"/>
</dbReference>
<keyword evidence="1" id="KW-0547">Nucleotide-binding</keyword>
<keyword evidence="1" id="KW-0378">Hydrolase</keyword>
<accession>Q2MF36</accession>
<keyword evidence="1" id="KW-0347">Helicase</keyword>
<organism evidence="1">
    <name type="scientific">Streptoalloteichus tenebrarius (strain ATCC 17920 / DSM 40477 / JCM 4838 / CBS 697.72 / NBRC 16177 / NCIMB 11028 / NRRL B-12390 / A12253. 1 / ISP 5477)</name>
    <name type="common">Streptomyces tenebrarius</name>
    <dbReference type="NCBI Taxonomy" id="1933"/>
    <lineage>
        <taxon>Bacteria</taxon>
        <taxon>Bacillati</taxon>
        <taxon>Actinomycetota</taxon>
        <taxon>Actinomycetes</taxon>
        <taxon>Pseudonocardiales</taxon>
        <taxon>Pseudonocardiaceae</taxon>
        <taxon>Streptoalloteichus</taxon>
    </lineage>
</organism>